<comment type="caution">
    <text evidence="1">The sequence shown here is derived from an EMBL/GenBank/DDBJ whole genome shotgun (WGS) entry which is preliminary data.</text>
</comment>
<dbReference type="SUPFAM" id="SSF51658">
    <property type="entry name" value="Xylose isomerase-like"/>
    <property type="match status" value="1"/>
</dbReference>
<accession>A0ABW0M8I3</accession>
<dbReference type="RefSeq" id="WP_378997603.1">
    <property type="nucleotide sequence ID" value="NZ_JBHSMT010000014.1"/>
</dbReference>
<dbReference type="PANTHER" id="PTHR42194">
    <property type="entry name" value="UPF0276 PROTEIN HI_1600"/>
    <property type="match status" value="1"/>
</dbReference>
<dbReference type="Proteomes" id="UP001596045">
    <property type="component" value="Unassembled WGS sequence"/>
</dbReference>
<keyword evidence="2" id="KW-1185">Reference proteome</keyword>
<organism evidence="1 2">
    <name type="scientific">Paraherbaspirillum soli</name>
    <dbReference type="NCBI Taxonomy" id="631222"/>
    <lineage>
        <taxon>Bacteria</taxon>
        <taxon>Pseudomonadati</taxon>
        <taxon>Pseudomonadota</taxon>
        <taxon>Betaproteobacteria</taxon>
        <taxon>Burkholderiales</taxon>
        <taxon>Oxalobacteraceae</taxon>
        <taxon>Paraherbaspirillum</taxon>
    </lineage>
</organism>
<evidence type="ECO:0000313" key="2">
    <source>
        <dbReference type="Proteomes" id="UP001596045"/>
    </source>
</evidence>
<dbReference type="PANTHER" id="PTHR42194:SF1">
    <property type="entry name" value="UPF0276 PROTEIN HI_1600"/>
    <property type="match status" value="1"/>
</dbReference>
<dbReference type="InterPro" id="IPR036237">
    <property type="entry name" value="Xyl_isomerase-like_sf"/>
</dbReference>
<dbReference type="Pfam" id="PF05114">
    <property type="entry name" value="MbnB_TglH_ChrH"/>
    <property type="match status" value="1"/>
</dbReference>
<dbReference type="InterPro" id="IPR007801">
    <property type="entry name" value="MbnB/TglH/ChrH"/>
</dbReference>
<gene>
    <name evidence="1" type="ORF">ACFPM8_11085</name>
</gene>
<sequence length="310" mass="34815">MKFAKPSSIGIGLQYNPEILDWFPFKEVEVDLFEVLLDNLMGPLDGPYLMRPAAREQLSTIRDYGRLLAHSNYGCDFGFAPLETTAAVRRHVPLAKWLGSPWVANHCFYGEESWLDIWSSPLQFSEAEIARCAERASALQDAYGMPLAHENAAYYMPCPGAQMREAEFMARLVERAGTFLHLDLHNIYTNAINLAGFDLADYLDTIPLERVVAIHLAGGSWYGGSYHDWHDSKVPEPVWDLLENVLSRAQPAAVILEYQGQAHHAGTRVMGKANVEADHAMICDDLARARSIWNRYQGACLEERDMVAAQ</sequence>
<reference evidence="2" key="1">
    <citation type="journal article" date="2019" name="Int. J. Syst. Evol. Microbiol.">
        <title>The Global Catalogue of Microorganisms (GCM) 10K type strain sequencing project: providing services to taxonomists for standard genome sequencing and annotation.</title>
        <authorList>
            <consortium name="The Broad Institute Genomics Platform"/>
            <consortium name="The Broad Institute Genome Sequencing Center for Infectious Disease"/>
            <person name="Wu L."/>
            <person name="Ma J."/>
        </authorList>
    </citation>
    <scope>NUCLEOTIDE SEQUENCE [LARGE SCALE GENOMIC DNA]</scope>
    <source>
        <strain evidence="2">JCM 17066</strain>
    </source>
</reference>
<protein>
    <submittedName>
        <fullName evidence="1">DUF692 family multinuclear iron-containing protein</fullName>
    </submittedName>
</protein>
<dbReference type="EMBL" id="JBHSMT010000014">
    <property type="protein sequence ID" value="MFC5474499.1"/>
    <property type="molecule type" value="Genomic_DNA"/>
</dbReference>
<evidence type="ECO:0000313" key="1">
    <source>
        <dbReference type="EMBL" id="MFC5474499.1"/>
    </source>
</evidence>
<name>A0ABW0M8I3_9BURK</name>
<proteinExistence type="predicted"/>
<dbReference type="Gene3D" id="3.20.20.150">
    <property type="entry name" value="Divalent-metal-dependent TIM barrel enzymes"/>
    <property type="match status" value="1"/>
</dbReference>